<gene>
    <name evidence="1" type="ORF">S03H2_58497</name>
</gene>
<proteinExistence type="predicted"/>
<name>X1KF70_9ZZZZ</name>
<feature type="non-terminal residue" evidence="1">
    <location>
        <position position="1"/>
    </location>
</feature>
<organism evidence="1">
    <name type="scientific">marine sediment metagenome</name>
    <dbReference type="NCBI Taxonomy" id="412755"/>
    <lineage>
        <taxon>unclassified sequences</taxon>
        <taxon>metagenomes</taxon>
        <taxon>ecological metagenomes</taxon>
    </lineage>
</organism>
<comment type="caution">
    <text evidence="1">The sequence shown here is derived from an EMBL/GenBank/DDBJ whole genome shotgun (WGS) entry which is preliminary data.</text>
</comment>
<dbReference type="EMBL" id="BARU01037557">
    <property type="protein sequence ID" value="GAH88804.1"/>
    <property type="molecule type" value="Genomic_DNA"/>
</dbReference>
<reference evidence="1" key="1">
    <citation type="journal article" date="2014" name="Front. Microbiol.">
        <title>High frequency of phylogenetically diverse reductive dehalogenase-homologous genes in deep subseafloor sedimentary metagenomes.</title>
        <authorList>
            <person name="Kawai M."/>
            <person name="Futagami T."/>
            <person name="Toyoda A."/>
            <person name="Takaki Y."/>
            <person name="Nishi S."/>
            <person name="Hori S."/>
            <person name="Arai W."/>
            <person name="Tsubouchi T."/>
            <person name="Morono Y."/>
            <person name="Uchiyama I."/>
            <person name="Ito T."/>
            <person name="Fujiyama A."/>
            <person name="Inagaki F."/>
            <person name="Takami H."/>
        </authorList>
    </citation>
    <scope>NUCLEOTIDE SEQUENCE</scope>
    <source>
        <strain evidence="1">Expedition CK06-06</strain>
    </source>
</reference>
<accession>X1KF70</accession>
<sequence>KIYIYKNIMLYNQEKKNENIGINFCWHLRGDLLFDKRISACNCR</sequence>
<evidence type="ECO:0000313" key="1">
    <source>
        <dbReference type="EMBL" id="GAH88804.1"/>
    </source>
</evidence>
<dbReference type="AlphaFoldDB" id="X1KF70"/>
<protein>
    <submittedName>
        <fullName evidence="1">Uncharacterized protein</fullName>
    </submittedName>
</protein>